<dbReference type="AlphaFoldDB" id="A0A2D0KB61"/>
<dbReference type="EMBL" id="NJAJ01000054">
    <property type="protein sequence ID" value="PHM60688.1"/>
    <property type="molecule type" value="Genomic_DNA"/>
</dbReference>
<name>A0A2D0KB61_9GAMM</name>
<gene>
    <name evidence="1" type="ORF">Xsto_03752</name>
</gene>
<comment type="caution">
    <text evidence="1">The sequence shown here is derived from an EMBL/GenBank/DDBJ whole genome shotgun (WGS) entry which is preliminary data.</text>
</comment>
<reference evidence="1 2" key="1">
    <citation type="journal article" date="2017" name="Nat. Microbiol.">
        <title>Natural product diversity associated with the nematode symbionts Photorhabdus and Xenorhabdus.</title>
        <authorList>
            <person name="Tobias N.J."/>
            <person name="Wolff H."/>
            <person name="Djahanschiri B."/>
            <person name="Grundmann F."/>
            <person name="Kronenwerth M."/>
            <person name="Shi Y.M."/>
            <person name="Simonyi S."/>
            <person name="Grun P."/>
            <person name="Shapiro-Ilan D."/>
            <person name="Pidot S.J."/>
            <person name="Stinear T.P."/>
            <person name="Ebersberger I."/>
            <person name="Bode H.B."/>
        </authorList>
    </citation>
    <scope>NUCLEOTIDE SEQUENCE [LARGE SCALE GENOMIC DNA]</scope>
    <source>
        <strain evidence="1 2">DSM 17904</strain>
    </source>
</reference>
<accession>A0A2D0KB61</accession>
<keyword evidence="2" id="KW-1185">Reference proteome</keyword>
<protein>
    <submittedName>
        <fullName evidence="1">Uncharacterized protein</fullName>
    </submittedName>
</protein>
<dbReference type="Proteomes" id="UP000222366">
    <property type="component" value="Unassembled WGS sequence"/>
</dbReference>
<proteinExistence type="predicted"/>
<evidence type="ECO:0000313" key="1">
    <source>
        <dbReference type="EMBL" id="PHM60688.1"/>
    </source>
</evidence>
<sequence>MYFFDPFQPKKIPTVLAGIFPDKPNLNLKNVAI</sequence>
<organism evidence="1 2">
    <name type="scientific">Xenorhabdus stockiae</name>
    <dbReference type="NCBI Taxonomy" id="351614"/>
    <lineage>
        <taxon>Bacteria</taxon>
        <taxon>Pseudomonadati</taxon>
        <taxon>Pseudomonadota</taxon>
        <taxon>Gammaproteobacteria</taxon>
        <taxon>Enterobacterales</taxon>
        <taxon>Morganellaceae</taxon>
        <taxon>Xenorhabdus</taxon>
    </lineage>
</organism>
<evidence type="ECO:0000313" key="2">
    <source>
        <dbReference type="Proteomes" id="UP000222366"/>
    </source>
</evidence>